<sequence length="90" mass="10390">MDQVQVTLLVSNQSYELAILECEKGCRNDDRPWMFSGKLPLDECLKKKNEDIVKKNEDIVLDMYLEHKEVVNVNGKLAIGYTPRVDDCDE</sequence>
<dbReference type="EMBL" id="UYRV01109604">
    <property type="protein sequence ID" value="VDN25322.1"/>
    <property type="molecule type" value="Genomic_DNA"/>
</dbReference>
<name>A0A3P7Q011_CYLGO</name>
<proteinExistence type="predicted"/>
<reference evidence="1 2" key="1">
    <citation type="submission" date="2018-11" db="EMBL/GenBank/DDBJ databases">
        <authorList>
            <consortium name="Pathogen Informatics"/>
        </authorList>
    </citation>
    <scope>NUCLEOTIDE SEQUENCE [LARGE SCALE GENOMIC DNA]</scope>
</reference>
<protein>
    <submittedName>
        <fullName evidence="1">Uncharacterized protein</fullName>
    </submittedName>
</protein>
<evidence type="ECO:0000313" key="1">
    <source>
        <dbReference type="EMBL" id="VDN25322.1"/>
    </source>
</evidence>
<organism evidence="1 2">
    <name type="scientific">Cylicostephanus goldi</name>
    <name type="common">Nematode worm</name>
    <dbReference type="NCBI Taxonomy" id="71465"/>
    <lineage>
        <taxon>Eukaryota</taxon>
        <taxon>Metazoa</taxon>
        <taxon>Ecdysozoa</taxon>
        <taxon>Nematoda</taxon>
        <taxon>Chromadorea</taxon>
        <taxon>Rhabditida</taxon>
        <taxon>Rhabditina</taxon>
        <taxon>Rhabditomorpha</taxon>
        <taxon>Strongyloidea</taxon>
        <taxon>Strongylidae</taxon>
        <taxon>Cylicostephanus</taxon>
    </lineage>
</organism>
<evidence type="ECO:0000313" key="2">
    <source>
        <dbReference type="Proteomes" id="UP000271889"/>
    </source>
</evidence>
<dbReference type="Proteomes" id="UP000271889">
    <property type="component" value="Unassembled WGS sequence"/>
</dbReference>
<dbReference type="AlphaFoldDB" id="A0A3P7Q011"/>
<gene>
    <name evidence="1" type="ORF">CGOC_LOCUS10073</name>
</gene>
<accession>A0A3P7Q011</accession>
<feature type="non-terminal residue" evidence="1">
    <location>
        <position position="90"/>
    </location>
</feature>
<keyword evidence="2" id="KW-1185">Reference proteome</keyword>